<keyword evidence="12" id="KW-1185">Reference proteome</keyword>
<keyword evidence="4 9" id="KW-0479">Metal-binding</keyword>
<feature type="binding site" evidence="9">
    <location>
        <position position="206"/>
    </location>
    <ligand>
        <name>Fe cation</name>
        <dbReference type="ChEBI" id="CHEBI:24875"/>
        <label>1</label>
    </ligand>
</feature>
<accession>A0A4R2KP74</accession>
<dbReference type="PANTHER" id="PTHR11237:SF4">
    <property type="entry name" value="5-DEMETHOXYUBIQUINONE HYDROXYLASE, MITOCHONDRIAL"/>
    <property type="match status" value="1"/>
</dbReference>
<feature type="binding site" evidence="9">
    <location>
        <position position="92"/>
    </location>
    <ligand>
        <name>Fe cation</name>
        <dbReference type="ChEBI" id="CHEBI:24875"/>
        <label>1</label>
    </ligand>
</feature>
<evidence type="ECO:0000256" key="2">
    <source>
        <dbReference type="ARBA" id="ARBA00022475"/>
    </source>
</evidence>
<comment type="cofactor">
    <cofactor evidence="9">
        <name>Fe cation</name>
        <dbReference type="ChEBI" id="CHEBI:24875"/>
    </cofactor>
    <text evidence="9">Binds 2 iron ions per subunit.</text>
</comment>
<comment type="catalytic activity">
    <reaction evidence="9">
        <text>a 5-methoxy-2-methyl-3-(all-trans-polyprenyl)benzene-1,4-diol + AH2 + O2 = a 3-demethylubiquinol + A + H2O</text>
        <dbReference type="Rhea" id="RHEA:50908"/>
        <dbReference type="Rhea" id="RHEA-COMP:10859"/>
        <dbReference type="Rhea" id="RHEA-COMP:10914"/>
        <dbReference type="ChEBI" id="CHEBI:13193"/>
        <dbReference type="ChEBI" id="CHEBI:15377"/>
        <dbReference type="ChEBI" id="CHEBI:15379"/>
        <dbReference type="ChEBI" id="CHEBI:17499"/>
        <dbReference type="ChEBI" id="CHEBI:84167"/>
        <dbReference type="ChEBI" id="CHEBI:84422"/>
        <dbReference type="EC" id="1.14.99.60"/>
    </reaction>
</comment>
<dbReference type="GO" id="GO:0008682">
    <property type="term" value="F:3-demethoxyubiquinol 3-hydroxylase activity"/>
    <property type="evidence" value="ECO:0007669"/>
    <property type="project" value="UniProtKB-EC"/>
</dbReference>
<dbReference type="CDD" id="cd01042">
    <property type="entry name" value="DMQH"/>
    <property type="match status" value="1"/>
</dbReference>
<dbReference type="Gene3D" id="1.20.1260.10">
    <property type="match status" value="1"/>
</dbReference>
<evidence type="ECO:0000256" key="4">
    <source>
        <dbReference type="ARBA" id="ARBA00022723"/>
    </source>
</evidence>
<comment type="function">
    <text evidence="9">Catalyzes the hydroxylation of 2-nonaprenyl-3-methyl-6-methoxy-1,4-benzoquinol during ubiquinone biosynthesis.</text>
</comment>
<evidence type="ECO:0000256" key="1">
    <source>
        <dbReference type="ARBA" id="ARBA00004749"/>
    </source>
</evidence>
<dbReference type="InterPro" id="IPR009078">
    <property type="entry name" value="Ferritin-like_SF"/>
</dbReference>
<evidence type="ECO:0000256" key="8">
    <source>
        <dbReference type="ARBA" id="ARBA00023136"/>
    </source>
</evidence>
<feature type="binding site" evidence="9">
    <location>
        <position position="122"/>
    </location>
    <ligand>
        <name>Fe cation</name>
        <dbReference type="ChEBI" id="CHEBI:24875"/>
        <label>1</label>
    </ligand>
</feature>
<dbReference type="InterPro" id="IPR012347">
    <property type="entry name" value="Ferritin-like"/>
</dbReference>
<feature type="binding site" evidence="9">
    <location>
        <position position="125"/>
    </location>
    <ligand>
        <name>Fe cation</name>
        <dbReference type="ChEBI" id="CHEBI:24875"/>
        <label>1</label>
    </ligand>
</feature>
<reference evidence="11 12" key="1">
    <citation type="submission" date="2019-03" db="EMBL/GenBank/DDBJ databases">
        <title>Genomic Encyclopedia of Type Strains, Phase IV (KMG-IV): sequencing the most valuable type-strain genomes for metagenomic binning, comparative biology and taxonomic classification.</title>
        <authorList>
            <person name="Goeker M."/>
        </authorList>
    </citation>
    <scope>NUCLEOTIDE SEQUENCE [LARGE SCALE GENOMIC DNA]</scope>
    <source>
        <strain evidence="11 12">DSM 23344</strain>
    </source>
</reference>
<dbReference type="InterPro" id="IPR047809">
    <property type="entry name" value="COQ7_proteobact"/>
</dbReference>
<dbReference type="NCBIfam" id="NF033656">
    <property type="entry name" value="DMQ_monoox_COQ7"/>
    <property type="match status" value="1"/>
</dbReference>
<dbReference type="AlphaFoldDB" id="A0A4R2KP74"/>
<proteinExistence type="inferred from homology"/>
<feature type="binding site" evidence="9">
    <location>
        <position position="174"/>
    </location>
    <ligand>
        <name>Fe cation</name>
        <dbReference type="ChEBI" id="CHEBI:24875"/>
        <label>2</label>
    </ligand>
</feature>
<dbReference type="Pfam" id="PF03232">
    <property type="entry name" value="COQ7"/>
    <property type="match status" value="1"/>
</dbReference>
<dbReference type="SUPFAM" id="SSF47240">
    <property type="entry name" value="Ferritin-like"/>
    <property type="match status" value="1"/>
</dbReference>
<comment type="caution">
    <text evidence="11">The sequence shown here is derived from an EMBL/GenBank/DDBJ whole genome shotgun (WGS) entry which is preliminary data.</text>
</comment>
<dbReference type="EC" id="1.14.99.60" evidence="9"/>
<feature type="binding site" evidence="9">
    <location>
        <position position="209"/>
    </location>
    <ligand>
        <name>Fe cation</name>
        <dbReference type="ChEBI" id="CHEBI:24875"/>
        <label>2</label>
    </ligand>
</feature>
<dbReference type="PANTHER" id="PTHR11237">
    <property type="entry name" value="COENZYME Q10 BIOSYNTHESIS PROTEIN 7"/>
    <property type="match status" value="1"/>
</dbReference>
<dbReference type="HAMAP" id="MF_01658">
    <property type="entry name" value="COQ7"/>
    <property type="match status" value="1"/>
</dbReference>
<feature type="binding site" evidence="9">
    <location>
        <position position="122"/>
    </location>
    <ligand>
        <name>Fe cation</name>
        <dbReference type="ChEBI" id="CHEBI:24875"/>
        <label>2</label>
    </ligand>
</feature>
<protein>
    <recommendedName>
        <fullName evidence="9">3-demethoxyubiquinol 3-hydroxylase</fullName>
        <shortName evidence="9">DMQ hydroxylase</shortName>
        <ecNumber evidence="9">1.14.99.60</ecNumber>
    </recommendedName>
    <alternativeName>
        <fullName evidence="9">2-nonaprenyl-3-methyl-6-methoxy-1,4-benzoquinol hydroxylase</fullName>
    </alternativeName>
</protein>
<comment type="pathway">
    <text evidence="1 9">Cofactor biosynthesis; ubiquinone biosynthesis.</text>
</comment>
<evidence type="ECO:0000256" key="7">
    <source>
        <dbReference type="ARBA" id="ARBA00023033"/>
    </source>
</evidence>
<feature type="compositionally biased region" description="Polar residues" evidence="10">
    <location>
        <begin position="1"/>
        <end position="11"/>
    </location>
</feature>
<gene>
    <name evidence="9" type="primary">coq7</name>
    <name evidence="11" type="ORF">EV688_12022</name>
</gene>
<dbReference type="UniPathway" id="UPA00232"/>
<feature type="region of interest" description="Disordered" evidence="10">
    <location>
        <begin position="1"/>
        <end position="35"/>
    </location>
</feature>
<evidence type="ECO:0000256" key="9">
    <source>
        <dbReference type="HAMAP-Rule" id="MF_01658"/>
    </source>
</evidence>
<keyword evidence="7 9" id="KW-0503">Monooxygenase</keyword>
<dbReference type="GO" id="GO:0046872">
    <property type="term" value="F:metal ion binding"/>
    <property type="evidence" value="ECO:0007669"/>
    <property type="project" value="UniProtKB-KW"/>
</dbReference>
<feature type="binding site" evidence="9">
    <location>
        <position position="206"/>
    </location>
    <ligand>
        <name>Fe cation</name>
        <dbReference type="ChEBI" id="CHEBI:24875"/>
        <label>2</label>
    </ligand>
</feature>
<keyword evidence="8 9" id="KW-0472">Membrane</keyword>
<dbReference type="Proteomes" id="UP000294980">
    <property type="component" value="Unassembled WGS sequence"/>
</dbReference>
<name>A0A4R2KP74_9GAMM</name>
<keyword evidence="5 9" id="KW-0560">Oxidoreductase</keyword>
<keyword evidence="3 9" id="KW-0831">Ubiquinone biosynthesis</keyword>
<evidence type="ECO:0000256" key="10">
    <source>
        <dbReference type="SAM" id="MobiDB-lite"/>
    </source>
</evidence>
<evidence type="ECO:0000256" key="5">
    <source>
        <dbReference type="ARBA" id="ARBA00023002"/>
    </source>
</evidence>
<comment type="subcellular location">
    <subcellularLocation>
        <location evidence="9">Cell membrane</location>
        <topology evidence="9">Peripheral membrane protein</topology>
    </subcellularLocation>
</comment>
<keyword evidence="11" id="KW-0830">Ubiquinone</keyword>
<keyword evidence="6 9" id="KW-0408">Iron</keyword>
<comment type="similarity">
    <text evidence="9">Belongs to the COQ7 family.</text>
</comment>
<dbReference type="GO" id="GO:0006744">
    <property type="term" value="P:ubiquinone biosynthetic process"/>
    <property type="evidence" value="ECO:0007669"/>
    <property type="project" value="UniProtKB-UniRule"/>
</dbReference>
<evidence type="ECO:0000313" key="12">
    <source>
        <dbReference type="Proteomes" id="UP000294980"/>
    </source>
</evidence>
<organism evidence="11 12">
    <name type="scientific">Chromatocurvus halotolerans</name>
    <dbReference type="NCBI Taxonomy" id="1132028"/>
    <lineage>
        <taxon>Bacteria</taxon>
        <taxon>Pseudomonadati</taxon>
        <taxon>Pseudomonadota</taxon>
        <taxon>Gammaproteobacteria</taxon>
        <taxon>Cellvibrionales</taxon>
        <taxon>Halieaceae</taxon>
        <taxon>Chromatocurvus</taxon>
    </lineage>
</organism>
<dbReference type="EMBL" id="SLWX01000020">
    <property type="protein sequence ID" value="TCO71868.1"/>
    <property type="molecule type" value="Genomic_DNA"/>
</dbReference>
<evidence type="ECO:0000256" key="3">
    <source>
        <dbReference type="ARBA" id="ARBA00022688"/>
    </source>
</evidence>
<evidence type="ECO:0000313" key="11">
    <source>
        <dbReference type="EMBL" id="TCO71868.1"/>
    </source>
</evidence>
<feature type="region of interest" description="Disordered" evidence="10">
    <location>
        <begin position="53"/>
        <end position="77"/>
    </location>
</feature>
<dbReference type="InterPro" id="IPR011566">
    <property type="entry name" value="Ubq_synth_Coq7"/>
</dbReference>
<dbReference type="GO" id="GO:0005886">
    <property type="term" value="C:plasma membrane"/>
    <property type="evidence" value="ECO:0007669"/>
    <property type="project" value="UniProtKB-SubCell"/>
</dbReference>
<keyword evidence="2 9" id="KW-1003">Cell membrane</keyword>
<evidence type="ECO:0000256" key="6">
    <source>
        <dbReference type="ARBA" id="ARBA00023004"/>
    </source>
</evidence>
<sequence length="243" mass="26779">MSDSSRTSDISPRSHRRHDAGAGVGARRPPEGRRLSLLDRVISEADTVMRTLANRGNSAGRESPATGHSESRLSERERRHVAGLMRVNHTGEVCAQALYQGQALTARLPTVREEMREAAAEEIDHLVWCAERLRELGSRPSALNPAWYGLSFTLGAVAGAIGDKVSLGFVAATEERVCNHLKEHLRQLPDDDRKSQLILQQMLQDEQRHGDNALAAGGADFPRPVKEVMALVSQVMTRSSYWV</sequence>